<reference evidence="4" key="1">
    <citation type="submission" date="2020-04" db="EMBL/GenBank/DDBJ databases">
        <authorList>
            <person name="Chiriac C."/>
            <person name="Salcher M."/>
            <person name="Ghai R."/>
            <person name="Kavagutti S V."/>
        </authorList>
    </citation>
    <scope>NUCLEOTIDE SEQUENCE</scope>
</reference>
<keyword evidence="1" id="KW-0812">Transmembrane</keyword>
<dbReference type="Pfam" id="PF24801">
    <property type="entry name" value="FNIII-A_GpJ"/>
    <property type="match status" value="1"/>
</dbReference>
<sequence>MNQYSYTPTKDTTQPSRDLIPLYGSTESKDSIGHLIFKDNPFAGLAGNYQVLPFKEGSTVQEIVSATCAENSWLVNYIEVKIGGQVIPRESWNLVRLKKTAPVSLIVVPQGGGGGGGILQTVAMVAVVVAVSYFTLGAGSAAFAGYFGGVGSLGAMVAGTIAVMGASFIAGMALNALFPPPKVDTPSLSMGASGATQDQTYSFSLDTNTSWQYKPVPRVYGRVKTAPPYAARPFIEAVGDQQYMYLLFDFGYGPLQLEDLRIGENPIDSYQNVEYYIHESFVKGNSLNLYNKDVWQDSYSLKLIQNQWRSASTQKESIQAIVDIQFPQGLAHTNSKNGDMEYQSVDVQLQWRRVGESTWRGFGDINNQFVGDVVVLSTDTFRVTRNSSKPFTISLKLNFNSADEYEIQVTRTNEDSTDRYTADDTYLSSVRSVKTISPIAPEAPHTIVEMKILANDQLNGMVSNFTAIATSKLQTYYPSGAAAGIVATRNPAWAYLDVLMGTGAVRPAPLSRVDIAAFVEWAAWCDSSALNAPGLPRSQCDLVVSGNYTAWQVLKLIGATGDATPSLRSGKYSVSLDKPKTTPVQIFTPRNSSGFSATRGYHIQPHGLRVQYIDPNQEWQQREIVVFDDGRDLSNSTIYDTLQLTGITNYHHAYRIGRHTLAQGRLRQETFTIKVGVENILATRGDLVRLAYDIPKIGAGWARIKWIYGQQIKLDAPVTIITSTSYLRVRTPDGQITLPIVDMIGDDLLVVDGDVSLLAENQLAVYGELEKITMDCLVKSVQPSGDLSATLDLVPYAEGIYNSEVEPIPEYNPLITNLDDKRCGPVVGLQVTQLDTVINRYHYISIVLSWRPPVGLYPEHYDIYLYTYGIWTKIDSTKNITYYAFKDVRIVGEDGSPADILGRTFVFAVVAVGKYNKVAISPNLAPNAEITPVGDLGRPSAPDFFDLDMRANQNIVLEWRHPPNNDIDHYIIRYSPRFDKATIANSTIVVQKVSYPLTTVTVPARLGTYFIKTVDTSGNTSAYAAECITPTEILNSDDFVRSVSDLRWTGSFQGLSVVNGNLTLAEKSTIGYYYLQTILTFEAIYPVQLTSQMDVTAATTTLDIIDDHKWNAHMEMRTAEEFKVLNDWPILNDVVPNLIEFGGRFGEWRKFLAGTYTIKQAQFRIVVESIEGLQVSVSKAEVIVSAPTRTANDYDVTCPVGGKRIQFVPAFQETPSLGITSDNYRQGDSHVITNKDRYGFDIEFFNGTTSVERQFDWIARGFGTEVKSIPGQNLITNSRSIPTNFKGEL</sequence>
<feature type="transmembrane region" description="Helical" evidence="1">
    <location>
        <begin position="122"/>
        <end position="146"/>
    </location>
</feature>
<dbReference type="EMBL" id="LR796259">
    <property type="protein sequence ID" value="CAB4132233.1"/>
    <property type="molecule type" value="Genomic_DNA"/>
</dbReference>
<dbReference type="InterPro" id="IPR013783">
    <property type="entry name" value="Ig-like_fold"/>
</dbReference>
<evidence type="ECO:0000313" key="4">
    <source>
        <dbReference type="EMBL" id="CAB4132233.1"/>
    </source>
</evidence>
<dbReference type="InterPro" id="IPR053171">
    <property type="entry name" value="Viral_Tip_Attach_Protein"/>
</dbReference>
<dbReference type="InterPro" id="IPR032876">
    <property type="entry name" value="J_dom"/>
</dbReference>
<accession>A0A6J5LG44</accession>
<feature type="transmembrane region" description="Helical" evidence="1">
    <location>
        <begin position="153"/>
        <end position="178"/>
    </location>
</feature>
<dbReference type="Gene3D" id="2.60.40.10">
    <property type="entry name" value="Immunoglobulins"/>
    <property type="match status" value="1"/>
</dbReference>
<dbReference type="PANTHER" id="PTHR36251">
    <property type="entry name" value="FELS-1 PROPHAGE HOST SPECIFICITY PROTEIN-RELATED"/>
    <property type="match status" value="1"/>
</dbReference>
<organism evidence="4">
    <name type="scientific">uncultured Caudovirales phage</name>
    <dbReference type="NCBI Taxonomy" id="2100421"/>
    <lineage>
        <taxon>Viruses</taxon>
        <taxon>Duplodnaviria</taxon>
        <taxon>Heunggongvirae</taxon>
        <taxon>Uroviricota</taxon>
        <taxon>Caudoviricetes</taxon>
        <taxon>Peduoviridae</taxon>
        <taxon>Maltschvirus</taxon>
        <taxon>Maltschvirus maltsch</taxon>
    </lineage>
</organism>
<feature type="domain" description="Tip attachment protein J" evidence="2">
    <location>
        <begin position="588"/>
        <end position="693"/>
    </location>
</feature>
<dbReference type="PANTHER" id="PTHR36251:SF2">
    <property type="entry name" value="GIFSY-2 PROPHAGE HOST SPECIFICITY PROTEIN J, PHAGE LAMBDA"/>
    <property type="match status" value="1"/>
</dbReference>
<name>A0A6J5LG44_9CAUD</name>
<gene>
    <name evidence="4" type="ORF">UFOVP139_48</name>
</gene>
<keyword evidence="1" id="KW-1133">Transmembrane helix</keyword>
<evidence type="ECO:0000259" key="3">
    <source>
        <dbReference type="Pfam" id="PF24801"/>
    </source>
</evidence>
<feature type="domain" description="Tip attachment protein J HDII-ins2" evidence="3">
    <location>
        <begin position="297"/>
        <end position="433"/>
    </location>
</feature>
<dbReference type="NCBIfam" id="NF040662">
    <property type="entry name" value="attach_TipJ_rel"/>
    <property type="match status" value="1"/>
</dbReference>
<evidence type="ECO:0000259" key="2">
    <source>
        <dbReference type="Pfam" id="PF13550"/>
    </source>
</evidence>
<dbReference type="Pfam" id="PF13550">
    <property type="entry name" value="Phage-tail_3"/>
    <property type="match status" value="1"/>
</dbReference>
<proteinExistence type="predicted"/>
<protein>
    <submittedName>
        <fullName evidence="4">Tip attachment protein J</fullName>
    </submittedName>
</protein>
<evidence type="ECO:0000256" key="1">
    <source>
        <dbReference type="SAM" id="Phobius"/>
    </source>
</evidence>
<keyword evidence="1" id="KW-0472">Membrane</keyword>
<dbReference type="InterPro" id="IPR055385">
    <property type="entry name" value="GpJ_HDII-ins2"/>
</dbReference>